<evidence type="ECO:0000259" key="4">
    <source>
        <dbReference type="PROSITE" id="PS51153"/>
    </source>
</evidence>
<evidence type="ECO:0000256" key="2">
    <source>
        <dbReference type="ARBA" id="ARBA00022737"/>
    </source>
</evidence>
<dbReference type="Gene3D" id="3.80.10.10">
    <property type="entry name" value="Ribonuclease Inhibitor"/>
    <property type="match status" value="2"/>
</dbReference>
<dbReference type="OrthoDB" id="2016095at2759"/>
<dbReference type="InterPro" id="IPR032675">
    <property type="entry name" value="LRR_dom_sf"/>
</dbReference>
<dbReference type="AlphaFoldDB" id="U5CWU1"/>
<dbReference type="Gene3D" id="3.40.50.300">
    <property type="entry name" value="P-loop containing nucleotide triphosphate hydrolases"/>
    <property type="match status" value="1"/>
</dbReference>
<keyword evidence="2" id="KW-0677">Repeat</keyword>
<proteinExistence type="inferred from homology"/>
<dbReference type="SUPFAM" id="SSF52540">
    <property type="entry name" value="P-loop containing nucleoside triphosphate hydrolases"/>
    <property type="match status" value="1"/>
</dbReference>
<dbReference type="Proteomes" id="UP000017836">
    <property type="component" value="Unassembled WGS sequence"/>
</dbReference>
<sequence>MDLVSGAIIGAIAGEILKALLDATNIVYECKSQCEKLKSTLQHIVPKLEDIEQLRLQLTDCEPADFKELKSRLESGKVLVYKCMKLRFWKVHKKYSYGKKLIELDEYLVRFFDLNLAADTNLDTKQLRIEFKEMRRLLDGRGIASESSYALPGLPDCPVGLSDSLRELKAKFFADDVSVLGICAQGGYGKTTLASMLCREEDVKGRFKNNIFFIIVSNSPDVLSSLNGLYEQLTSRKPDFRNVEDARRQLLHILTKKEPEPILVVLDDVWSDTVLEDLLFNKTKGCKTLVTSRNVLRSFDSRYELGLLKDKDAMSLFCHSAFANITTPERIDEDLVWKIVKYCKGLPLALRVIGHSLRYEPAKKWKIIERELSKGSSIFASHQQLLHCLSTSLTSLNKPLKDCFLDLGSFPEDKRIPAASLIDMWVELHGMDEDEAYVALLELSSRTLISLVENARKEAGEEDGSFSGLFVLQHDILRELALHANCDSTINQKKRLIMEKRENCLPKSWIEHKDQPFDAQIVSIYTGYMGESDGYDMRFPKTEALILNFSSANYCIPAFIKTMEKLKFLSITNHGTSLAKLSGWPPFESLPHLKRIRLERIIIPSFHMNLQPLKSLQKLYLLFCELNQSMSCSDPNVSNQFSELKENSMDYEPFKSPVSKDIQMDRKPIKSPESKEIEMDYISTIFPKLKEIEMDYCGDLRDFPSWVCRLTHLKKFSITNCHDLCNLPEEVGGLRYLEVLSLHACTRLSELPRSITRLSSLKLLDISECLNIVGLPNDLHGLSGLEKIDMSRCSQIRRLPGSVAELRGLKNVICDEEIANQWEEIKLQSLSGLHVRVVEEEATLDWLER</sequence>
<dbReference type="Gene3D" id="1.10.10.10">
    <property type="entry name" value="Winged helix-like DNA-binding domain superfamily/Winged helix DNA-binding domain"/>
    <property type="match status" value="1"/>
</dbReference>
<dbReference type="InterPro" id="IPR008808">
    <property type="entry name" value="Powdery_mildew-R_dom"/>
</dbReference>
<protein>
    <recommendedName>
        <fullName evidence="4">RPW8 domain-containing protein</fullName>
    </recommendedName>
</protein>
<feature type="domain" description="RPW8" evidence="4">
    <location>
        <begin position="1"/>
        <end position="150"/>
    </location>
</feature>
<evidence type="ECO:0000256" key="1">
    <source>
        <dbReference type="ARBA" id="ARBA00008894"/>
    </source>
</evidence>
<dbReference type="Pfam" id="PF00931">
    <property type="entry name" value="NB-ARC"/>
    <property type="match status" value="1"/>
</dbReference>
<dbReference type="InterPro" id="IPR055414">
    <property type="entry name" value="LRR_R13L4/SHOC2-like"/>
</dbReference>
<dbReference type="PRINTS" id="PR00364">
    <property type="entry name" value="DISEASERSIST"/>
</dbReference>
<dbReference type="Gene3D" id="1.10.8.430">
    <property type="entry name" value="Helical domain of apoptotic protease-activating factors"/>
    <property type="match status" value="1"/>
</dbReference>
<dbReference type="InterPro" id="IPR036388">
    <property type="entry name" value="WH-like_DNA-bd_sf"/>
</dbReference>
<dbReference type="PANTHER" id="PTHR36766:SF30">
    <property type="entry name" value="TIR-NBS TYPE DISEASE RESISTANCE PROTEIN-RELATED"/>
    <property type="match status" value="1"/>
</dbReference>
<evidence type="ECO:0000256" key="3">
    <source>
        <dbReference type="ARBA" id="ARBA00022821"/>
    </source>
</evidence>
<reference evidence="6" key="1">
    <citation type="journal article" date="2013" name="Science">
        <title>The Amborella genome and the evolution of flowering plants.</title>
        <authorList>
            <consortium name="Amborella Genome Project"/>
        </authorList>
    </citation>
    <scope>NUCLEOTIDE SEQUENCE [LARGE SCALE GENOMIC DNA]</scope>
</reference>
<dbReference type="PANTHER" id="PTHR36766">
    <property type="entry name" value="PLANT BROAD-SPECTRUM MILDEW RESISTANCE PROTEIN RPW8"/>
    <property type="match status" value="1"/>
</dbReference>
<dbReference type="InterPro" id="IPR042197">
    <property type="entry name" value="Apaf_helical"/>
</dbReference>
<dbReference type="InterPro" id="IPR027417">
    <property type="entry name" value="P-loop_NTPase"/>
</dbReference>
<organism evidence="5 6">
    <name type="scientific">Amborella trichopoda</name>
    <dbReference type="NCBI Taxonomy" id="13333"/>
    <lineage>
        <taxon>Eukaryota</taxon>
        <taxon>Viridiplantae</taxon>
        <taxon>Streptophyta</taxon>
        <taxon>Embryophyta</taxon>
        <taxon>Tracheophyta</taxon>
        <taxon>Spermatophyta</taxon>
        <taxon>Magnoliopsida</taxon>
        <taxon>Amborellales</taxon>
        <taxon>Amborellaceae</taxon>
        <taxon>Amborella</taxon>
    </lineage>
</organism>
<keyword evidence="3" id="KW-0611">Plant defense</keyword>
<keyword evidence="6" id="KW-1185">Reference proteome</keyword>
<dbReference type="InterPro" id="IPR002182">
    <property type="entry name" value="NB-ARC"/>
</dbReference>
<dbReference type="SUPFAM" id="SSF52047">
    <property type="entry name" value="RNI-like"/>
    <property type="match status" value="1"/>
</dbReference>
<dbReference type="GO" id="GO:0006952">
    <property type="term" value="P:defense response"/>
    <property type="evidence" value="ECO:0007669"/>
    <property type="project" value="UniProtKB-KW"/>
</dbReference>
<dbReference type="Gramene" id="ERN14425">
    <property type="protein sequence ID" value="ERN14425"/>
    <property type="gene ID" value="AMTR_s00033p00243240"/>
</dbReference>
<evidence type="ECO:0000313" key="5">
    <source>
        <dbReference type="EMBL" id="ERN14425.1"/>
    </source>
</evidence>
<dbReference type="eggNOG" id="ENOG502QSSA">
    <property type="taxonomic scope" value="Eukaryota"/>
</dbReference>
<dbReference type="HOGENOM" id="CLU_012216_1_0_1"/>
<evidence type="ECO:0000313" key="6">
    <source>
        <dbReference type="Proteomes" id="UP000017836"/>
    </source>
</evidence>
<name>U5CWU1_AMBTC</name>
<dbReference type="OMA" id="MSICKAN"/>
<dbReference type="EMBL" id="KI392557">
    <property type="protein sequence ID" value="ERN14425.1"/>
    <property type="molecule type" value="Genomic_DNA"/>
</dbReference>
<dbReference type="GO" id="GO:0043531">
    <property type="term" value="F:ADP binding"/>
    <property type="evidence" value="ECO:0007669"/>
    <property type="project" value="InterPro"/>
</dbReference>
<comment type="similarity">
    <text evidence="1">Belongs to the disease resistance NB-LRR family.</text>
</comment>
<dbReference type="PROSITE" id="PS51153">
    <property type="entry name" value="RPW8"/>
    <property type="match status" value="1"/>
</dbReference>
<gene>
    <name evidence="5" type="ORF">AMTR_s00033p00243240</name>
</gene>
<accession>U5CWU1</accession>
<dbReference type="Pfam" id="PF05659">
    <property type="entry name" value="RPW8"/>
    <property type="match status" value="1"/>
</dbReference>
<dbReference type="KEGG" id="atr:18442682"/>
<dbReference type="Pfam" id="PF23598">
    <property type="entry name" value="LRR_14"/>
    <property type="match status" value="1"/>
</dbReference>